<evidence type="ECO:0000313" key="3">
    <source>
        <dbReference type="Proteomes" id="UP000812961"/>
    </source>
</evidence>
<dbReference type="Gene3D" id="2.30.30.40">
    <property type="entry name" value="SH3 Domains"/>
    <property type="match status" value="1"/>
</dbReference>
<evidence type="ECO:0000313" key="2">
    <source>
        <dbReference type="EMBL" id="MBW8687186.1"/>
    </source>
</evidence>
<proteinExistence type="predicted"/>
<gene>
    <name evidence="2" type="ORF">K1Y79_22805</name>
</gene>
<dbReference type="CDD" id="cd12797">
    <property type="entry name" value="M23_peptidase"/>
    <property type="match status" value="1"/>
</dbReference>
<dbReference type="Gene3D" id="2.70.70.10">
    <property type="entry name" value="Glucose Permease (Domain IIA)"/>
    <property type="match status" value="1"/>
</dbReference>
<dbReference type="InterPro" id="IPR050570">
    <property type="entry name" value="Cell_wall_metabolism_enzyme"/>
</dbReference>
<keyword evidence="3" id="KW-1185">Reference proteome</keyword>
<dbReference type="SUPFAM" id="SSF51261">
    <property type="entry name" value="Duplicated hybrid motif"/>
    <property type="match status" value="1"/>
</dbReference>
<name>A0ABS7GID1_9BACT</name>
<dbReference type="Proteomes" id="UP000812961">
    <property type="component" value="Unassembled WGS sequence"/>
</dbReference>
<dbReference type="InterPro" id="IPR011055">
    <property type="entry name" value="Dup_hybrid_motif"/>
</dbReference>
<protein>
    <submittedName>
        <fullName evidence="2">M23 family metallopeptidase</fullName>
    </submittedName>
</protein>
<dbReference type="PANTHER" id="PTHR21666">
    <property type="entry name" value="PEPTIDASE-RELATED"/>
    <property type="match status" value="1"/>
</dbReference>
<dbReference type="Pfam" id="PF01551">
    <property type="entry name" value="Peptidase_M23"/>
    <property type="match status" value="1"/>
</dbReference>
<dbReference type="Pfam" id="PF06347">
    <property type="entry name" value="SH3_4"/>
    <property type="match status" value="1"/>
</dbReference>
<organism evidence="2 3">
    <name type="scientific">Chitinophaga rhizophila</name>
    <dbReference type="NCBI Taxonomy" id="2866212"/>
    <lineage>
        <taxon>Bacteria</taxon>
        <taxon>Pseudomonadati</taxon>
        <taxon>Bacteroidota</taxon>
        <taxon>Chitinophagia</taxon>
        <taxon>Chitinophagales</taxon>
        <taxon>Chitinophagaceae</taxon>
        <taxon>Chitinophaga</taxon>
    </lineage>
</organism>
<dbReference type="InterPro" id="IPR010466">
    <property type="entry name" value="DUF1058"/>
</dbReference>
<reference evidence="2 3" key="1">
    <citation type="submission" date="2021-08" db="EMBL/GenBank/DDBJ databases">
        <title>The genome sequence of Chitinophaga sp. B61.</title>
        <authorList>
            <person name="Zhang X."/>
        </authorList>
    </citation>
    <scope>NUCLEOTIDE SEQUENCE [LARGE SCALE GENOMIC DNA]</scope>
    <source>
        <strain evidence="2 3">B61</strain>
    </source>
</reference>
<accession>A0ABS7GID1</accession>
<feature type="domain" description="M23ase beta-sheet core" evidence="1">
    <location>
        <begin position="205"/>
        <end position="302"/>
    </location>
</feature>
<dbReference type="InterPro" id="IPR016047">
    <property type="entry name" value="M23ase_b-sheet_dom"/>
</dbReference>
<dbReference type="EMBL" id="JAICCF010000004">
    <property type="protein sequence ID" value="MBW8687186.1"/>
    <property type="molecule type" value="Genomic_DNA"/>
</dbReference>
<dbReference type="RefSeq" id="WP_220252509.1">
    <property type="nucleotide sequence ID" value="NZ_JAICCF010000004.1"/>
</dbReference>
<comment type="caution">
    <text evidence="2">The sequence shown here is derived from an EMBL/GenBank/DDBJ whole genome shotgun (WGS) entry which is preliminary data.</text>
</comment>
<dbReference type="PANTHER" id="PTHR21666:SF268">
    <property type="entry name" value="PEPTIDASE M23 DOMAIN-CONTAINING PROTEIN"/>
    <property type="match status" value="1"/>
</dbReference>
<evidence type="ECO:0000259" key="1">
    <source>
        <dbReference type="Pfam" id="PF01551"/>
    </source>
</evidence>
<sequence>MATNILSRHNRIYIPLSLAFLAIACSSPSRGLFTKKTAHEQYASRLADAGLAETELGTRWLTAAQKAITQPVSITLPYKEAGYFAADKPTASGFLFPVRRGEKVLVQLQLQPAGAFRLFADLWKPGNTPGKPDLLATADTTSWNLEYEVEADGQFLLRLQPELLRGGRYEVAITTGPSIAFPVSGSTPSRIGSFWGDNRDGGKRSHEGIDIFGKFRTPVVAAADGYITSTRENNLGGKVVFLRPKGKSYTLYYAHLDEQLVRDNQEVRIGDTVGLMGNTGNAKHTPTHLHFGIYTSSGAVDPMPFVLRERKPPVPVTAPTDLLQQTVRNTAGVPLYASPARSAATLEKLPANRVMAVAAATGNWYRVVMHDGKEGFIESKSVSAAPYRKQSLKAAANLLDQPDTTAAVKLNIPAGKDVQLLGQQGDFHMVLFEGESGWVQLGK</sequence>